<evidence type="ECO:0000313" key="2">
    <source>
        <dbReference type="Proteomes" id="UP001056837"/>
    </source>
</evidence>
<proteinExistence type="predicted"/>
<dbReference type="EMBL" id="CP050861">
    <property type="protein sequence ID" value="UTD16568.1"/>
    <property type="molecule type" value="Genomic_DNA"/>
</dbReference>
<evidence type="ECO:0000313" key="1">
    <source>
        <dbReference type="EMBL" id="UTD16568.1"/>
    </source>
</evidence>
<dbReference type="Proteomes" id="UP001056837">
    <property type="component" value="Chromosome"/>
</dbReference>
<accession>A0AAE9MRY8</accession>
<name>A0AAE9MRY8_9FLAO</name>
<sequence>MFHPSYDDIISKFTVIPDWYFKDETIVYYWYESKVINLFFLFDFKAIESIDISYGKGLSEGKIIMSLYIPKTTKHFFKAKSFIGGSEIPFKNTGMVNLFFEDNLVNIFFIKNVIIGLAKEEGFHIRDLSEK</sequence>
<dbReference type="RefSeq" id="WP_253679833.1">
    <property type="nucleotide sequence ID" value="NZ_CP050861.1"/>
</dbReference>
<dbReference type="AlphaFoldDB" id="A0AAE9MRY8"/>
<reference evidence="1" key="1">
    <citation type="submission" date="2020-04" db="EMBL/GenBank/DDBJ databases">
        <title>Tenacibaculum mesophilum bac2.</title>
        <authorList>
            <person name="Li M."/>
        </authorList>
    </citation>
    <scope>NUCLEOTIDE SEQUENCE</scope>
    <source>
        <strain evidence="1">Bac2</strain>
    </source>
</reference>
<organism evidence="1 2">
    <name type="scientific">Tenacibaculum mesophilum</name>
    <dbReference type="NCBI Taxonomy" id="104268"/>
    <lineage>
        <taxon>Bacteria</taxon>
        <taxon>Pseudomonadati</taxon>
        <taxon>Bacteroidota</taxon>
        <taxon>Flavobacteriia</taxon>
        <taxon>Flavobacteriales</taxon>
        <taxon>Flavobacteriaceae</taxon>
        <taxon>Tenacibaculum</taxon>
    </lineage>
</organism>
<protein>
    <submittedName>
        <fullName evidence="1">Uncharacterized protein</fullName>
    </submittedName>
</protein>
<gene>
    <name evidence="1" type="ORF">HER15_14255</name>
</gene>